<evidence type="ECO:0000313" key="1">
    <source>
        <dbReference type="EMBL" id="ACG27228.1"/>
    </source>
</evidence>
<name>B6SQU5_MAIZE</name>
<reference evidence="1" key="1">
    <citation type="journal article" date="2009" name="Plant Mol. Biol.">
        <title>Insights into corn genes derived from large-scale cDNA sequencing.</title>
        <authorList>
            <person name="Alexandrov N.N."/>
            <person name="Brover V.V."/>
            <person name="Freidin S."/>
            <person name="Troukhan M.E."/>
            <person name="Tatarinova T.V."/>
            <person name="Zhang H."/>
            <person name="Swaller T.J."/>
            <person name="Lu Y.P."/>
            <person name="Bouck J."/>
            <person name="Flavell R.B."/>
            <person name="Feldmann K.A."/>
        </authorList>
    </citation>
    <scope>NUCLEOTIDE SEQUENCE</scope>
</reference>
<organism evidence="1">
    <name type="scientific">Zea mays</name>
    <name type="common">Maize</name>
    <dbReference type="NCBI Taxonomy" id="4577"/>
    <lineage>
        <taxon>Eukaryota</taxon>
        <taxon>Viridiplantae</taxon>
        <taxon>Streptophyta</taxon>
        <taxon>Embryophyta</taxon>
        <taxon>Tracheophyta</taxon>
        <taxon>Spermatophyta</taxon>
        <taxon>Magnoliopsida</taxon>
        <taxon>Liliopsida</taxon>
        <taxon>Poales</taxon>
        <taxon>Poaceae</taxon>
        <taxon>PACMAD clade</taxon>
        <taxon>Panicoideae</taxon>
        <taxon>Andropogonodae</taxon>
        <taxon>Andropogoneae</taxon>
        <taxon>Tripsacinae</taxon>
        <taxon>Zea</taxon>
    </lineage>
</organism>
<sequence length="41" mass="4778">MDEVVIGARDDFTPESELHRRFHCVLRAGYFTAITVRTRVI</sequence>
<dbReference type="AlphaFoldDB" id="B6SQU5"/>
<proteinExistence type="evidence at transcript level"/>
<dbReference type="EMBL" id="EU955110">
    <property type="protein sequence ID" value="ACG27228.1"/>
    <property type="molecule type" value="mRNA"/>
</dbReference>
<protein>
    <submittedName>
        <fullName evidence="1">Uncharacterized protein</fullName>
    </submittedName>
</protein>
<accession>B6SQU5</accession>